<evidence type="ECO:0000313" key="4">
    <source>
        <dbReference type="EMBL" id="ORE23082.1"/>
    </source>
</evidence>
<proteinExistence type="inferred from homology"/>
<dbReference type="Proteomes" id="UP000242381">
    <property type="component" value="Unassembled WGS sequence"/>
</dbReference>
<accession>A0A1X0SFL3</accession>
<dbReference type="EMBL" id="KV921260">
    <property type="protein sequence ID" value="ORE23082.1"/>
    <property type="molecule type" value="Genomic_DNA"/>
</dbReference>
<feature type="region of interest" description="Disordered" evidence="2">
    <location>
        <begin position="388"/>
        <end position="512"/>
    </location>
</feature>
<evidence type="ECO:0000256" key="1">
    <source>
        <dbReference type="ARBA" id="ARBA00006765"/>
    </source>
</evidence>
<sequence>MSVDQSTMNQADVEESGIQKHIRYWDKKNKGYITPIDAIYGFMSLGYNVIFSVALGTVAGVFLSFLSQTSWLPDPFCRSFVNNLVRFKKQTSGAYDQNGVFNPEKFEELYRKYATSDDYITFTQFIKMTNEQEKLGFSVRSWMVGFIELCTAYFFIGDHGSLAKEDVRAAYDGTLFYRLEDNSTVQRKQKTVRSPPPLAGRYLLSSRKRATRFIKDGLHSLSSSVSITNPIVRDWAAYLQENTMAIRNNSIFRILKRSSSPMIQGVTTPKPEAIFSNKNIVVEEEEKQGDAFSHLTGVVQPENSLEDSTSPLRGLCIDDFTSSNDDSTIFRSMTKTNEEIDIYVINSSDEGLMGGFLRTDNDTDWLQEDFTGIKKDDRLVDVVSEKMHDFTNDENKKHATENQEEGQQQQQQQQEDHAESSVEHVTIAEREPVVEPIVGYTVEQSEEPEKVTITPPPDEVFEKKDVPKATVITQEKKSPEPVQGKRTNNKKKKKKHHQAGHVSPITSESGKD</sequence>
<comment type="similarity">
    <text evidence="1">Belongs to the caleosin family.</text>
</comment>
<dbReference type="AlphaFoldDB" id="A0A1X0SFL3"/>
<feature type="compositionally biased region" description="Basic and acidic residues" evidence="2">
    <location>
        <begin position="414"/>
        <end position="433"/>
    </location>
</feature>
<dbReference type="GO" id="GO:0005509">
    <property type="term" value="F:calcium ion binding"/>
    <property type="evidence" value="ECO:0007669"/>
    <property type="project" value="TreeGrafter"/>
</dbReference>
<name>A0A1X0SFL3_RHIZD</name>
<feature type="compositionally biased region" description="Basic residues" evidence="2">
    <location>
        <begin position="487"/>
        <end position="499"/>
    </location>
</feature>
<dbReference type="Pfam" id="PF05042">
    <property type="entry name" value="Caleosin"/>
    <property type="match status" value="1"/>
</dbReference>
<gene>
    <name evidence="4" type="ORF">BCV71DRAFT_287638</name>
</gene>
<reference evidence="4 5" key="1">
    <citation type="journal article" date="2016" name="Proc. Natl. Acad. Sci. U.S.A.">
        <title>Lipid metabolic changes in an early divergent fungus govern the establishment of a mutualistic symbiosis with endobacteria.</title>
        <authorList>
            <person name="Lastovetsky O.A."/>
            <person name="Gaspar M.L."/>
            <person name="Mondo S.J."/>
            <person name="LaButti K.M."/>
            <person name="Sandor L."/>
            <person name="Grigoriev I.V."/>
            <person name="Henry S.A."/>
            <person name="Pawlowska T.E."/>
        </authorList>
    </citation>
    <scope>NUCLEOTIDE SEQUENCE [LARGE SCALE GENOMIC DNA]</scope>
    <source>
        <strain evidence="4 5">ATCC 11559</strain>
    </source>
</reference>
<organism evidence="4 5">
    <name type="scientific">Rhizopus microsporus</name>
    <dbReference type="NCBI Taxonomy" id="58291"/>
    <lineage>
        <taxon>Eukaryota</taxon>
        <taxon>Fungi</taxon>
        <taxon>Fungi incertae sedis</taxon>
        <taxon>Mucoromycota</taxon>
        <taxon>Mucoromycotina</taxon>
        <taxon>Mucoromycetes</taxon>
        <taxon>Mucorales</taxon>
        <taxon>Mucorineae</taxon>
        <taxon>Rhizopodaceae</taxon>
        <taxon>Rhizopus</taxon>
    </lineage>
</organism>
<keyword evidence="3" id="KW-0812">Transmembrane</keyword>
<dbReference type="PANTHER" id="PTHR31495">
    <property type="entry name" value="PEROXYGENASE 3-RELATED"/>
    <property type="match status" value="1"/>
</dbReference>
<dbReference type="GO" id="GO:0004497">
    <property type="term" value="F:monooxygenase activity"/>
    <property type="evidence" value="ECO:0007669"/>
    <property type="project" value="TreeGrafter"/>
</dbReference>
<dbReference type="PANTHER" id="PTHR31495:SF0">
    <property type="entry name" value="BINDING PROTEIN CALEOSIN, PUTATIVE (AFU_ORTHOLOGUE AFUA_5G13750)-RELATED"/>
    <property type="match status" value="1"/>
</dbReference>
<feature type="compositionally biased region" description="Basic and acidic residues" evidence="2">
    <location>
        <begin position="388"/>
        <end position="401"/>
    </location>
</feature>
<dbReference type="OMA" id="ENTMAIR"/>
<evidence type="ECO:0000256" key="3">
    <source>
        <dbReference type="SAM" id="Phobius"/>
    </source>
</evidence>
<protein>
    <recommendedName>
        <fullName evidence="6">Caleosin-domain-containing protein</fullName>
    </recommendedName>
</protein>
<dbReference type="VEuPathDB" id="FungiDB:BCV72DRAFT_21701"/>
<evidence type="ECO:0000256" key="2">
    <source>
        <dbReference type="SAM" id="MobiDB-lite"/>
    </source>
</evidence>
<dbReference type="InterPro" id="IPR007736">
    <property type="entry name" value="Caleosin-related"/>
</dbReference>
<feature type="transmembrane region" description="Helical" evidence="3">
    <location>
        <begin position="45"/>
        <end position="66"/>
    </location>
</feature>
<evidence type="ECO:0000313" key="5">
    <source>
        <dbReference type="Proteomes" id="UP000242381"/>
    </source>
</evidence>
<evidence type="ECO:0008006" key="6">
    <source>
        <dbReference type="Google" id="ProtNLM"/>
    </source>
</evidence>
<keyword evidence="3" id="KW-1133">Transmembrane helix</keyword>
<keyword evidence="3" id="KW-0472">Membrane</keyword>